<feature type="domain" description="F-box" evidence="1">
    <location>
        <begin position="6"/>
        <end position="47"/>
    </location>
</feature>
<dbReference type="EMBL" id="JAAMPC010000001">
    <property type="protein sequence ID" value="KAG2331108.1"/>
    <property type="molecule type" value="Genomic_DNA"/>
</dbReference>
<dbReference type="InterPro" id="IPR057499">
    <property type="entry name" value="Kelch_FKB95"/>
</dbReference>
<feature type="domain" description="FKB95-like N-terminal Kelch" evidence="2">
    <location>
        <begin position="73"/>
        <end position="328"/>
    </location>
</feature>
<dbReference type="PANTHER" id="PTHR24414">
    <property type="entry name" value="F-BOX/KELCH-REPEAT PROTEIN SKIP4"/>
    <property type="match status" value="1"/>
</dbReference>
<evidence type="ECO:0000313" key="3">
    <source>
        <dbReference type="EMBL" id="KAG2331108.1"/>
    </source>
</evidence>
<evidence type="ECO:0008006" key="5">
    <source>
        <dbReference type="Google" id="ProtNLM"/>
    </source>
</evidence>
<reference evidence="3 4" key="1">
    <citation type="submission" date="2020-02" db="EMBL/GenBank/DDBJ databases">
        <authorList>
            <person name="Ma Q."/>
            <person name="Huang Y."/>
            <person name="Song X."/>
            <person name="Pei D."/>
        </authorList>
    </citation>
    <scope>NUCLEOTIDE SEQUENCE [LARGE SCALE GENOMIC DNA]</scope>
    <source>
        <strain evidence="3">Sxm20200214</strain>
        <tissue evidence="3">Leaf</tissue>
    </source>
</reference>
<dbReference type="AlphaFoldDB" id="A0A8X7WN36"/>
<evidence type="ECO:0000259" key="2">
    <source>
        <dbReference type="Pfam" id="PF25210"/>
    </source>
</evidence>
<accession>A0A8X7WN36</accession>
<proteinExistence type="predicted"/>
<dbReference type="Pfam" id="PF25210">
    <property type="entry name" value="Kelch_FKB95"/>
    <property type="match status" value="1"/>
</dbReference>
<dbReference type="Proteomes" id="UP000886595">
    <property type="component" value="Unassembled WGS sequence"/>
</dbReference>
<evidence type="ECO:0000259" key="1">
    <source>
        <dbReference type="Pfam" id="PF00646"/>
    </source>
</evidence>
<dbReference type="InterPro" id="IPR050354">
    <property type="entry name" value="F-box/kelch-repeat_ARATH"/>
</dbReference>
<dbReference type="PANTHER" id="PTHR24414:SF177">
    <property type="entry name" value="F-BOX DOMAIN-CONTAINING PROTEIN"/>
    <property type="match status" value="1"/>
</dbReference>
<dbReference type="SUPFAM" id="SSF117281">
    <property type="entry name" value="Kelch motif"/>
    <property type="match status" value="1"/>
</dbReference>
<evidence type="ECO:0000313" key="4">
    <source>
        <dbReference type="Proteomes" id="UP000886595"/>
    </source>
</evidence>
<gene>
    <name evidence="3" type="ORF">Bca52824_002288</name>
</gene>
<dbReference type="InterPro" id="IPR001810">
    <property type="entry name" value="F-box_dom"/>
</dbReference>
<comment type="caution">
    <text evidence="3">The sequence shown here is derived from an EMBL/GenBank/DDBJ whole genome shotgun (WGS) entry which is preliminary data.</text>
</comment>
<dbReference type="Gene3D" id="2.120.10.80">
    <property type="entry name" value="Kelch-type beta propeller"/>
    <property type="match status" value="1"/>
</dbReference>
<organism evidence="3 4">
    <name type="scientific">Brassica carinata</name>
    <name type="common">Ethiopian mustard</name>
    <name type="synonym">Abyssinian cabbage</name>
    <dbReference type="NCBI Taxonomy" id="52824"/>
    <lineage>
        <taxon>Eukaryota</taxon>
        <taxon>Viridiplantae</taxon>
        <taxon>Streptophyta</taxon>
        <taxon>Embryophyta</taxon>
        <taxon>Tracheophyta</taxon>
        <taxon>Spermatophyta</taxon>
        <taxon>Magnoliopsida</taxon>
        <taxon>eudicotyledons</taxon>
        <taxon>Gunneridae</taxon>
        <taxon>Pentapetalae</taxon>
        <taxon>rosids</taxon>
        <taxon>malvids</taxon>
        <taxon>Brassicales</taxon>
        <taxon>Brassicaceae</taxon>
        <taxon>Brassiceae</taxon>
        <taxon>Brassica</taxon>
    </lineage>
</organism>
<dbReference type="OrthoDB" id="191037at2759"/>
<dbReference type="CDD" id="cd22152">
    <property type="entry name" value="F-box_AtAFR-like"/>
    <property type="match status" value="1"/>
</dbReference>
<dbReference type="Pfam" id="PF00646">
    <property type="entry name" value="F-box"/>
    <property type="match status" value="1"/>
</dbReference>
<keyword evidence="4" id="KW-1185">Reference proteome</keyword>
<sequence>MSPSQFSSLHKDVAWHILSRVPKRLYPTLACVSKNLRSLVRSPEIHKIRSLLHKDSLYICFMHITNGVDTPHWFTLRRTTDNNHVHPSSDDQNQFVSVVDLAFPDPNEPMPSIIACGPEIFFISGSFVPSSTMWVFDSRTSEFRQGPSMNVDHFFKSVGLVGSKIYVVGGHIKDEIHHQAESFDVKTRTWEPAPTPVQERPFLSTADVSLDRKVCALMAVGNIVCYNTRDGSCDVFELPKDEWWKTGVCVIDNVLYVYYARFGLMWYDTELKLWRVVNGLDGLKKVRGVAMAEYYGKLAFLWRDFAVVGGEMKEIWCRMIGLERSEEGIDGIAEPGQLMGRVPSGYTLQHCLSVSE</sequence>
<name>A0A8X7WN36_BRACI</name>
<dbReference type="InterPro" id="IPR015915">
    <property type="entry name" value="Kelch-typ_b-propeller"/>
</dbReference>
<dbReference type="SUPFAM" id="SSF81383">
    <property type="entry name" value="F-box domain"/>
    <property type="match status" value="1"/>
</dbReference>
<dbReference type="InterPro" id="IPR036047">
    <property type="entry name" value="F-box-like_dom_sf"/>
</dbReference>
<protein>
    <recommendedName>
        <fullName evidence="5">F-box domain-containing protein</fullName>
    </recommendedName>
</protein>